<dbReference type="SMART" id="SM00220">
    <property type="entry name" value="S_TKc"/>
    <property type="match status" value="1"/>
</dbReference>
<evidence type="ECO:0000256" key="2">
    <source>
        <dbReference type="ARBA" id="ARBA00022679"/>
    </source>
</evidence>
<accession>A0A367LC89</accession>
<comment type="caution">
    <text evidence="7">The sequence shown here is derived from an EMBL/GenBank/DDBJ whole genome shotgun (WGS) entry which is preliminary data.</text>
</comment>
<dbReference type="GO" id="GO:0004674">
    <property type="term" value="F:protein serine/threonine kinase activity"/>
    <property type="evidence" value="ECO:0007669"/>
    <property type="project" value="UniProtKB-KW"/>
</dbReference>
<evidence type="ECO:0000313" key="8">
    <source>
        <dbReference type="Proteomes" id="UP000253664"/>
    </source>
</evidence>
<dbReference type="Proteomes" id="UP000253664">
    <property type="component" value="Unassembled WGS sequence"/>
</dbReference>
<keyword evidence="3" id="KW-0547">Nucleotide-binding</keyword>
<dbReference type="InterPro" id="IPR050494">
    <property type="entry name" value="Ser_Thr_dual-spec_kinase"/>
</dbReference>
<dbReference type="PANTHER" id="PTHR24058:SF28">
    <property type="entry name" value="SERINE_THREONINE-PROTEIN KINASE MINIBRAIN"/>
    <property type="match status" value="1"/>
</dbReference>
<gene>
    <name evidence="7" type="ORF">L249_0535</name>
</gene>
<dbReference type="Pfam" id="PF01636">
    <property type="entry name" value="APH"/>
    <property type="match status" value="1"/>
</dbReference>
<evidence type="ECO:0000256" key="1">
    <source>
        <dbReference type="ARBA" id="ARBA00022527"/>
    </source>
</evidence>
<dbReference type="OrthoDB" id="5979581at2759"/>
<dbReference type="EMBL" id="LKCN02000007">
    <property type="protein sequence ID" value="RCI12035.1"/>
    <property type="molecule type" value="Genomic_DNA"/>
</dbReference>
<dbReference type="Gene3D" id="1.10.510.10">
    <property type="entry name" value="Transferase(Phosphotransferase) domain 1"/>
    <property type="match status" value="2"/>
</dbReference>
<reference evidence="7 8" key="1">
    <citation type="journal article" date="2015" name="BMC Genomics">
        <title>Insights from the genome of Ophiocordyceps polyrhachis-furcata to pathogenicity and host specificity in insect fungi.</title>
        <authorList>
            <person name="Wichadakul D."/>
            <person name="Kobmoo N."/>
            <person name="Ingsriswang S."/>
            <person name="Tangphatsornruang S."/>
            <person name="Chantasingh D."/>
            <person name="Luangsa-ard J.J."/>
            <person name="Eurwilaichitr L."/>
        </authorList>
    </citation>
    <scope>NUCLEOTIDE SEQUENCE [LARGE SCALE GENOMIC DNA]</scope>
    <source>
        <strain evidence="7 8">BCC 54312</strain>
    </source>
</reference>
<dbReference type="SUPFAM" id="SSF56112">
    <property type="entry name" value="Protein kinase-like (PK-like)"/>
    <property type="match status" value="1"/>
</dbReference>
<sequence length="277" mass="31115">MYAFQKTPPSKTNSCISFQVPNEADDTSYQAVSIRARAGDLPHTADRLWKRLYIRGIDDDLERLHGYRPGGYFPIHIDDELHDGQYRIVHKLGHGGSTRRHTSPSRFLSPARRETNLKDQAKAKQFVSQSPNGTHLCLVFPAVRLQIAQEVSRQTVENLALLHSRGICHGDLRPSNALLELQASDGLIIDFGQSFDTSQCLWHSGQLRGTRGRHRSFSCHDCAGLNCAHQRFQLISEAEAAALADLLEKLLRYQPEDRLAAQDVLKHAWFHTTSTAG</sequence>
<name>A0A367LC89_9HYPO</name>
<keyword evidence="4" id="KW-0418">Kinase</keyword>
<dbReference type="PANTHER" id="PTHR24058">
    <property type="entry name" value="DUAL SPECIFICITY PROTEIN KINASE"/>
    <property type="match status" value="1"/>
</dbReference>
<feature type="domain" description="Protein kinase" evidence="6">
    <location>
        <begin position="18"/>
        <end position="277"/>
    </location>
</feature>
<dbReference type="STRING" id="1330021.A0A367LC89"/>
<keyword evidence="8" id="KW-1185">Reference proteome</keyword>
<proteinExistence type="predicted"/>
<evidence type="ECO:0000313" key="7">
    <source>
        <dbReference type="EMBL" id="RCI12035.1"/>
    </source>
</evidence>
<dbReference type="GO" id="GO:0005524">
    <property type="term" value="F:ATP binding"/>
    <property type="evidence" value="ECO:0007669"/>
    <property type="project" value="UniProtKB-KW"/>
</dbReference>
<evidence type="ECO:0000259" key="6">
    <source>
        <dbReference type="PROSITE" id="PS50011"/>
    </source>
</evidence>
<keyword evidence="2" id="KW-0808">Transferase</keyword>
<evidence type="ECO:0000256" key="5">
    <source>
        <dbReference type="ARBA" id="ARBA00022840"/>
    </source>
</evidence>
<dbReference type="InterPro" id="IPR011009">
    <property type="entry name" value="Kinase-like_dom_sf"/>
</dbReference>
<keyword evidence="1" id="KW-0723">Serine/threonine-protein kinase</keyword>
<evidence type="ECO:0000256" key="4">
    <source>
        <dbReference type="ARBA" id="ARBA00022777"/>
    </source>
</evidence>
<dbReference type="AlphaFoldDB" id="A0A367LC89"/>
<dbReference type="Gene3D" id="3.30.200.20">
    <property type="entry name" value="Phosphorylase Kinase, domain 1"/>
    <property type="match status" value="1"/>
</dbReference>
<dbReference type="InterPro" id="IPR000719">
    <property type="entry name" value="Prot_kinase_dom"/>
</dbReference>
<evidence type="ECO:0000256" key="3">
    <source>
        <dbReference type="ARBA" id="ARBA00022741"/>
    </source>
</evidence>
<dbReference type="PROSITE" id="PS50011">
    <property type="entry name" value="PROTEIN_KINASE_DOM"/>
    <property type="match status" value="1"/>
</dbReference>
<dbReference type="InterPro" id="IPR002575">
    <property type="entry name" value="Aminoglycoside_PTrfase"/>
</dbReference>
<protein>
    <recommendedName>
        <fullName evidence="6">Protein kinase domain-containing protein</fullName>
    </recommendedName>
</protein>
<organism evidence="7 8">
    <name type="scientific">Ophiocordyceps polyrhachis-furcata BCC 54312</name>
    <dbReference type="NCBI Taxonomy" id="1330021"/>
    <lineage>
        <taxon>Eukaryota</taxon>
        <taxon>Fungi</taxon>
        <taxon>Dikarya</taxon>
        <taxon>Ascomycota</taxon>
        <taxon>Pezizomycotina</taxon>
        <taxon>Sordariomycetes</taxon>
        <taxon>Hypocreomycetidae</taxon>
        <taxon>Hypocreales</taxon>
        <taxon>Ophiocordycipitaceae</taxon>
        <taxon>Ophiocordyceps</taxon>
    </lineage>
</organism>
<keyword evidence="5" id="KW-0067">ATP-binding</keyword>